<reference evidence="3" key="1">
    <citation type="submission" date="2023-07" db="EMBL/GenBank/DDBJ databases">
        <title>Whole genome shotgun sequence of Streptomyces nojiriensis NBRC 13794.</title>
        <authorList>
            <person name="Komaki H."/>
            <person name="Tamura T."/>
        </authorList>
    </citation>
    <scope>NUCLEOTIDE SEQUENCE [LARGE SCALE GENOMIC DNA]</scope>
    <source>
        <strain evidence="3">NBRC 13794</strain>
    </source>
</reference>
<accession>A0ABQ3SLK9</accession>
<sequence>MEALAKEDPEKARQLLDAAEAELRKAERRIADGRKAVDKSAPTLPSPRAEVSTEDVTDADIVEDGTSAPANT</sequence>
<feature type="region of interest" description="Disordered" evidence="1">
    <location>
        <begin position="33"/>
        <end position="72"/>
    </location>
</feature>
<evidence type="ECO:0000313" key="2">
    <source>
        <dbReference type="EMBL" id="GHI69020.1"/>
    </source>
</evidence>
<dbReference type="Proteomes" id="UP000613974">
    <property type="component" value="Unassembled WGS sequence"/>
</dbReference>
<gene>
    <name evidence="2" type="ORF">Snoj_29380</name>
</gene>
<proteinExistence type="predicted"/>
<feature type="compositionally biased region" description="Acidic residues" evidence="1">
    <location>
        <begin position="52"/>
        <end position="63"/>
    </location>
</feature>
<evidence type="ECO:0000256" key="1">
    <source>
        <dbReference type="SAM" id="MobiDB-lite"/>
    </source>
</evidence>
<name>A0ABQ3SLK9_9ACTN</name>
<protein>
    <submittedName>
        <fullName evidence="2">Uncharacterized protein</fullName>
    </submittedName>
</protein>
<evidence type="ECO:0000313" key="3">
    <source>
        <dbReference type="Proteomes" id="UP000613974"/>
    </source>
</evidence>
<dbReference type="EMBL" id="BNEC01000005">
    <property type="protein sequence ID" value="GHI69020.1"/>
    <property type="molecule type" value="Genomic_DNA"/>
</dbReference>
<organism evidence="2 3">
    <name type="scientific">Streptomyces nojiriensis</name>
    <dbReference type="NCBI Taxonomy" id="66374"/>
    <lineage>
        <taxon>Bacteria</taxon>
        <taxon>Bacillati</taxon>
        <taxon>Actinomycetota</taxon>
        <taxon>Actinomycetes</taxon>
        <taxon>Kitasatosporales</taxon>
        <taxon>Streptomycetaceae</taxon>
        <taxon>Streptomyces</taxon>
    </lineage>
</organism>
<keyword evidence="3" id="KW-1185">Reference proteome</keyword>
<comment type="caution">
    <text evidence="2">The sequence shown here is derived from an EMBL/GenBank/DDBJ whole genome shotgun (WGS) entry which is preliminary data.</text>
</comment>